<keyword evidence="9" id="KW-0492">Microsome</keyword>
<keyword evidence="11 14" id="KW-0408">Iron</keyword>
<evidence type="ECO:0000256" key="14">
    <source>
        <dbReference type="PIRSR" id="PIRSR602401-1"/>
    </source>
</evidence>
<dbReference type="GO" id="GO:0016712">
    <property type="term" value="F:oxidoreductase activity, acting on paired donors, with incorporation or reduction of molecular oxygen, reduced flavin or flavoprotein as one donor, and incorporation of one atom of oxygen"/>
    <property type="evidence" value="ECO:0007669"/>
    <property type="project" value="TreeGrafter"/>
</dbReference>
<dbReference type="PANTHER" id="PTHR24300:SF403">
    <property type="entry name" value="CYTOCHROME P450 306A1"/>
    <property type="match status" value="1"/>
</dbReference>
<dbReference type="PANTHER" id="PTHR24300">
    <property type="entry name" value="CYTOCHROME P450 508A4-RELATED"/>
    <property type="match status" value="1"/>
</dbReference>
<dbReference type="InterPro" id="IPR036396">
    <property type="entry name" value="Cyt_P450_sf"/>
</dbReference>
<keyword evidence="6 14" id="KW-0349">Heme</keyword>
<evidence type="ECO:0000256" key="8">
    <source>
        <dbReference type="ARBA" id="ARBA00022824"/>
    </source>
</evidence>
<dbReference type="GO" id="GO:0005506">
    <property type="term" value="F:iron ion binding"/>
    <property type="evidence" value="ECO:0007669"/>
    <property type="project" value="InterPro"/>
</dbReference>
<keyword evidence="12 15" id="KW-0503">Monooxygenase</keyword>
<name>A0A7R8WJ54_9CRUS</name>
<evidence type="ECO:0000256" key="3">
    <source>
        <dbReference type="ARBA" id="ARBA00004174"/>
    </source>
</evidence>
<feature type="binding site" description="axial binding residue" evidence="14">
    <location>
        <position position="445"/>
    </location>
    <ligand>
        <name>heme</name>
        <dbReference type="ChEBI" id="CHEBI:30413"/>
    </ligand>
    <ligandPart>
        <name>Fe</name>
        <dbReference type="ChEBI" id="CHEBI:18248"/>
    </ligandPart>
</feature>
<keyword evidence="8" id="KW-0256">Endoplasmic reticulum</keyword>
<dbReference type="Gene3D" id="1.10.630.10">
    <property type="entry name" value="Cytochrome P450"/>
    <property type="match status" value="1"/>
</dbReference>
<evidence type="ECO:0000256" key="10">
    <source>
        <dbReference type="ARBA" id="ARBA00023002"/>
    </source>
</evidence>
<dbReference type="InterPro" id="IPR050182">
    <property type="entry name" value="Cytochrome_P450_fam2"/>
</dbReference>
<evidence type="ECO:0000256" key="2">
    <source>
        <dbReference type="ARBA" id="ARBA00003690"/>
    </source>
</evidence>
<evidence type="ECO:0000256" key="5">
    <source>
        <dbReference type="ARBA" id="ARBA00010617"/>
    </source>
</evidence>
<reference evidence="16" key="1">
    <citation type="submission" date="2020-11" db="EMBL/GenBank/DDBJ databases">
        <authorList>
            <person name="Tran Van P."/>
        </authorList>
    </citation>
    <scope>NUCLEOTIDE SEQUENCE</scope>
</reference>
<dbReference type="SUPFAM" id="SSF48264">
    <property type="entry name" value="Cytochrome P450"/>
    <property type="match status" value="1"/>
</dbReference>
<evidence type="ECO:0000256" key="7">
    <source>
        <dbReference type="ARBA" id="ARBA00022723"/>
    </source>
</evidence>
<evidence type="ECO:0000313" key="16">
    <source>
        <dbReference type="EMBL" id="CAD7230069.1"/>
    </source>
</evidence>
<organism evidence="16">
    <name type="scientific">Cyprideis torosa</name>
    <dbReference type="NCBI Taxonomy" id="163714"/>
    <lineage>
        <taxon>Eukaryota</taxon>
        <taxon>Metazoa</taxon>
        <taxon>Ecdysozoa</taxon>
        <taxon>Arthropoda</taxon>
        <taxon>Crustacea</taxon>
        <taxon>Oligostraca</taxon>
        <taxon>Ostracoda</taxon>
        <taxon>Podocopa</taxon>
        <taxon>Podocopida</taxon>
        <taxon>Cytherocopina</taxon>
        <taxon>Cytheroidea</taxon>
        <taxon>Cytherideidae</taxon>
        <taxon>Cyprideis</taxon>
    </lineage>
</organism>
<accession>A0A7R8WJ54</accession>
<keyword evidence="10 15" id="KW-0560">Oxidoreductase</keyword>
<evidence type="ECO:0000256" key="9">
    <source>
        <dbReference type="ARBA" id="ARBA00022848"/>
    </source>
</evidence>
<proteinExistence type="inferred from homology"/>
<dbReference type="Pfam" id="PF00067">
    <property type="entry name" value="p450"/>
    <property type="match status" value="1"/>
</dbReference>
<dbReference type="InterPro" id="IPR002401">
    <property type="entry name" value="Cyt_P450_E_grp-I"/>
</dbReference>
<dbReference type="AlphaFoldDB" id="A0A7R8WJ54"/>
<dbReference type="PRINTS" id="PR00385">
    <property type="entry name" value="P450"/>
</dbReference>
<dbReference type="GO" id="GO:0008395">
    <property type="term" value="F:steroid hydroxylase activity"/>
    <property type="evidence" value="ECO:0007669"/>
    <property type="project" value="TreeGrafter"/>
</dbReference>
<evidence type="ECO:0000256" key="4">
    <source>
        <dbReference type="ARBA" id="ARBA00004406"/>
    </source>
</evidence>
<dbReference type="InterPro" id="IPR001128">
    <property type="entry name" value="Cyt_P450"/>
</dbReference>
<dbReference type="EMBL" id="OB662442">
    <property type="protein sequence ID" value="CAD7230069.1"/>
    <property type="molecule type" value="Genomic_DNA"/>
</dbReference>
<protein>
    <submittedName>
        <fullName evidence="16">Uncharacterized protein</fullName>
    </submittedName>
</protein>
<keyword evidence="13" id="KW-0472">Membrane</keyword>
<evidence type="ECO:0000256" key="15">
    <source>
        <dbReference type="RuleBase" id="RU000461"/>
    </source>
</evidence>
<dbReference type="GO" id="GO:0005789">
    <property type="term" value="C:endoplasmic reticulum membrane"/>
    <property type="evidence" value="ECO:0007669"/>
    <property type="project" value="UniProtKB-SubCell"/>
</dbReference>
<comment type="cofactor">
    <cofactor evidence="1 14">
        <name>heme</name>
        <dbReference type="ChEBI" id="CHEBI:30413"/>
    </cofactor>
</comment>
<comment type="subcellular location">
    <subcellularLocation>
        <location evidence="4">Endoplasmic reticulum membrane</location>
        <topology evidence="4">Peripheral membrane protein</topology>
    </subcellularLocation>
    <subcellularLocation>
        <location evidence="3">Microsome membrane</location>
        <topology evidence="3">Peripheral membrane protein</topology>
    </subcellularLocation>
</comment>
<evidence type="ECO:0000256" key="11">
    <source>
        <dbReference type="ARBA" id="ARBA00023004"/>
    </source>
</evidence>
<gene>
    <name evidence="16" type="ORF">CTOB1V02_LOCUS7932</name>
</gene>
<evidence type="ECO:0000256" key="12">
    <source>
        <dbReference type="ARBA" id="ARBA00023033"/>
    </source>
</evidence>
<evidence type="ECO:0000256" key="13">
    <source>
        <dbReference type="ARBA" id="ARBA00023136"/>
    </source>
</evidence>
<comment type="function">
    <text evidence="2">May be involved in the metabolism of insect hormones and in the breakdown of synthetic insecticides.</text>
</comment>
<dbReference type="InterPro" id="IPR017972">
    <property type="entry name" value="Cyt_P450_CS"/>
</dbReference>
<evidence type="ECO:0000256" key="1">
    <source>
        <dbReference type="ARBA" id="ARBA00001971"/>
    </source>
</evidence>
<dbReference type="OrthoDB" id="1470350at2759"/>
<comment type="similarity">
    <text evidence="5 15">Belongs to the cytochrome P450 family.</text>
</comment>
<dbReference type="PRINTS" id="PR00463">
    <property type="entry name" value="EP450I"/>
</dbReference>
<dbReference type="GO" id="GO:0006082">
    <property type="term" value="P:organic acid metabolic process"/>
    <property type="evidence" value="ECO:0007669"/>
    <property type="project" value="TreeGrafter"/>
</dbReference>
<dbReference type="GO" id="GO:0020037">
    <property type="term" value="F:heme binding"/>
    <property type="evidence" value="ECO:0007669"/>
    <property type="project" value="InterPro"/>
</dbReference>
<dbReference type="GO" id="GO:0006805">
    <property type="term" value="P:xenobiotic metabolic process"/>
    <property type="evidence" value="ECO:0007669"/>
    <property type="project" value="TreeGrafter"/>
</dbReference>
<sequence length="500" mass="57852">MAFISGALLVGCLVIFLVWNAIQWFTKWRKMPPGPYGLPLVGYLPFIYMSPPPMHDHLFRKLHNKYGPIVSVGISQFRDIVLVGDAELAQELAKKEELVCRGESLIFDIMSSGGAGHLMRYGKLWHDNRKFAIRFFQDFAFRDRNRLNDLIMLDVLEVAEILNDNLDKPFDVGVTFNMAAMRNLWRMVSKRSSDFSLTDVFIINKLFEGIGRTEDLILVMSPKGFLNYLKYIFPESWKNSFLVKEALEWGDQFVRQDISDHRRDGVDDDYIGRYLAEIDRQKGTGGTEEPTLTEEELVTNVRSLFVVGAETSSTAISWAVKHLMENPDIQRRAQEEVDKVIGRERPPHIDDQKQMPYLTAFIEENNRISSPIPSFPRHALQDVHCRGYLIPKGTTCLINVLAYHRNEKIFPEPEVFNPERFLDAEGNFVKPPKHLLTFGCGKRICFGENMARTQLFLYIATFLQRFTFSLPSEPLAKKKPTWWQYVNYPPSLRIRIQKRT</sequence>
<keyword evidence="7 14" id="KW-0479">Metal-binding</keyword>
<evidence type="ECO:0000256" key="6">
    <source>
        <dbReference type="ARBA" id="ARBA00022617"/>
    </source>
</evidence>
<dbReference type="FunFam" id="1.10.630.10:FF:000238">
    <property type="entry name" value="Cytochrome P450 2A6"/>
    <property type="match status" value="1"/>
</dbReference>
<dbReference type="PROSITE" id="PS00086">
    <property type="entry name" value="CYTOCHROME_P450"/>
    <property type="match status" value="1"/>
</dbReference>